<evidence type="ECO:0000313" key="2">
    <source>
        <dbReference type="Proteomes" id="UP000192801"/>
    </source>
</evidence>
<dbReference type="STRING" id="444597.BST26_00010"/>
<organism evidence="1 2">
    <name type="scientific">Mycolicibacterium insubricum</name>
    <dbReference type="NCBI Taxonomy" id="444597"/>
    <lineage>
        <taxon>Bacteria</taxon>
        <taxon>Bacillati</taxon>
        <taxon>Actinomycetota</taxon>
        <taxon>Actinomycetes</taxon>
        <taxon>Mycobacteriales</taxon>
        <taxon>Mycobacteriaceae</taxon>
        <taxon>Mycolicibacterium</taxon>
    </lineage>
</organism>
<evidence type="ECO:0000313" key="1">
    <source>
        <dbReference type="EMBL" id="ORA74015.1"/>
    </source>
</evidence>
<sequence>MTITFSRTARRTAGALAAVTAAVLMTAAPAQADGDDDFISALSNAGMSTSDPGMTAALGESICPALVKPGSSFAEAAATARNGGVPPQLAGFFAGLAIQHYCPQMMTSIGDGTIINQLSGLQGLTGIIGG</sequence>
<gene>
    <name evidence="1" type="ORF">BST26_00010</name>
</gene>
<accession>A0A1X0DNS3</accession>
<name>A0A1X0DNS3_9MYCO</name>
<dbReference type="Pfam" id="PF05305">
    <property type="entry name" value="DUF732"/>
    <property type="match status" value="1"/>
</dbReference>
<keyword evidence="2" id="KW-1185">Reference proteome</keyword>
<dbReference type="RefSeq" id="WP_083028768.1">
    <property type="nucleotide sequence ID" value="NZ_AP022618.1"/>
</dbReference>
<protein>
    <submittedName>
        <fullName evidence="1">Uncharacterized protein</fullName>
    </submittedName>
</protein>
<reference evidence="1 2" key="1">
    <citation type="submission" date="2016-12" db="EMBL/GenBank/DDBJ databases">
        <title>The new phylogeny of genus Mycobacterium.</title>
        <authorList>
            <person name="Tortoli E."/>
            <person name="Trovato A."/>
            <person name="Cirillo D.M."/>
        </authorList>
    </citation>
    <scope>NUCLEOTIDE SEQUENCE [LARGE SCALE GENOMIC DNA]</scope>
    <source>
        <strain evidence="1 2">DSM 45130</strain>
    </source>
</reference>
<dbReference type="OrthoDB" id="4743565at2"/>
<dbReference type="AlphaFoldDB" id="A0A1X0DNS3"/>
<dbReference type="EMBL" id="MVHS01000001">
    <property type="protein sequence ID" value="ORA74015.1"/>
    <property type="molecule type" value="Genomic_DNA"/>
</dbReference>
<dbReference type="InterPro" id="IPR007969">
    <property type="entry name" value="DUF732"/>
</dbReference>
<dbReference type="Proteomes" id="UP000192801">
    <property type="component" value="Unassembled WGS sequence"/>
</dbReference>
<comment type="caution">
    <text evidence="1">The sequence shown here is derived from an EMBL/GenBank/DDBJ whole genome shotgun (WGS) entry which is preliminary data.</text>
</comment>
<proteinExistence type="predicted"/>